<reference evidence="2 3" key="1">
    <citation type="journal article" date="2019" name="Microbiol. Resour. Announc.">
        <title>Complete Genome Sequence of Halomonas sulfidaeris Strain Esulfide1 Isolated from a Metal Sulfide Rock at a Depth of 2,200 Meters, Obtained Using Nanopore Sequencing.</title>
        <authorList>
            <person name="Saito M."/>
            <person name="Nishigata A."/>
            <person name="Galipon J."/>
            <person name="Arakawa K."/>
        </authorList>
    </citation>
    <scope>NUCLEOTIDE SEQUENCE [LARGE SCALE GENOMIC DNA]</scope>
    <source>
        <strain evidence="2 3">ATCC BAA-803</strain>
    </source>
</reference>
<dbReference type="Proteomes" id="UP000320231">
    <property type="component" value="Chromosome"/>
</dbReference>
<dbReference type="SUPFAM" id="SSF53850">
    <property type="entry name" value="Periplasmic binding protein-like II"/>
    <property type="match status" value="1"/>
</dbReference>
<evidence type="ECO:0000313" key="3">
    <source>
        <dbReference type="Proteomes" id="UP000320231"/>
    </source>
</evidence>
<feature type="domain" description="SsuA/THI5-like" evidence="1">
    <location>
        <begin position="32"/>
        <end position="97"/>
    </location>
</feature>
<dbReference type="KEGG" id="hsr:HSBAA_34530"/>
<dbReference type="EMBL" id="AP019514">
    <property type="protein sequence ID" value="BBI62147.1"/>
    <property type="molecule type" value="Genomic_DNA"/>
</dbReference>
<evidence type="ECO:0000259" key="1">
    <source>
        <dbReference type="Pfam" id="PF09084"/>
    </source>
</evidence>
<dbReference type="Gene3D" id="3.40.190.10">
    <property type="entry name" value="Periplasmic binding protein-like II"/>
    <property type="match status" value="1"/>
</dbReference>
<organism evidence="2 3">
    <name type="scientific">Vreelandella sulfidaeris</name>
    <dbReference type="NCBI Taxonomy" id="115553"/>
    <lineage>
        <taxon>Bacteria</taxon>
        <taxon>Pseudomonadati</taxon>
        <taxon>Pseudomonadota</taxon>
        <taxon>Gammaproteobacteria</taxon>
        <taxon>Oceanospirillales</taxon>
        <taxon>Halomonadaceae</taxon>
        <taxon>Vreelandella</taxon>
    </lineage>
</organism>
<proteinExistence type="predicted"/>
<evidence type="ECO:0000313" key="2">
    <source>
        <dbReference type="EMBL" id="BBI62147.1"/>
    </source>
</evidence>
<dbReference type="InterPro" id="IPR015168">
    <property type="entry name" value="SsuA/THI5"/>
</dbReference>
<protein>
    <recommendedName>
        <fullName evidence="1">SsuA/THI5-like domain-containing protein</fullName>
    </recommendedName>
</protein>
<dbReference type="Pfam" id="PF09084">
    <property type="entry name" value="NMT1"/>
    <property type="match status" value="1"/>
</dbReference>
<gene>
    <name evidence="2" type="ORF">HSBAA_34530</name>
</gene>
<name>A0A455U9B1_9GAMM</name>
<sequence>MPALIGAATHSRYINLLGQLWLGHGRGGDVELDGIADLEGKRLAYLRGDDALNKAAEAYLAFAGLTWDDVERVDFPGYNAAFDGIISGRADAAITTTVTPAAQRLAASPRGLQWPELPSDDEAGWARMLETAPTFSPMTSRPGRGLTQTSRLPALATLTPLWSATLTWHPTRYAG</sequence>
<accession>A0A455U9B1</accession>
<dbReference type="AlphaFoldDB" id="A0A455U9B1"/>